<feature type="compositionally biased region" description="Low complexity" evidence="1">
    <location>
        <begin position="135"/>
        <end position="151"/>
    </location>
</feature>
<comment type="caution">
    <text evidence="2">The sequence shown here is derived from an EMBL/GenBank/DDBJ whole genome shotgun (WGS) entry which is preliminary data.</text>
</comment>
<feature type="region of interest" description="Disordered" evidence="1">
    <location>
        <begin position="562"/>
        <end position="582"/>
    </location>
</feature>
<protein>
    <submittedName>
        <fullName evidence="2">Uncharacterized protein</fullName>
    </submittedName>
</protein>
<proteinExistence type="predicted"/>
<organism evidence="2 3">
    <name type="scientific">Cnephaeus nilssonii</name>
    <name type="common">Northern bat</name>
    <name type="synonym">Eptesicus nilssonii</name>
    <dbReference type="NCBI Taxonomy" id="3371016"/>
    <lineage>
        <taxon>Eukaryota</taxon>
        <taxon>Metazoa</taxon>
        <taxon>Chordata</taxon>
        <taxon>Craniata</taxon>
        <taxon>Vertebrata</taxon>
        <taxon>Euteleostomi</taxon>
        <taxon>Mammalia</taxon>
        <taxon>Eutheria</taxon>
        <taxon>Laurasiatheria</taxon>
        <taxon>Chiroptera</taxon>
        <taxon>Yangochiroptera</taxon>
        <taxon>Vespertilionidae</taxon>
        <taxon>Cnephaeus</taxon>
    </lineage>
</organism>
<dbReference type="Proteomes" id="UP001177744">
    <property type="component" value="Unassembled WGS sequence"/>
</dbReference>
<accession>A0AA40HZR1</accession>
<feature type="region of interest" description="Disordered" evidence="1">
    <location>
        <begin position="389"/>
        <end position="408"/>
    </location>
</feature>
<dbReference type="EMBL" id="JAULJE010000008">
    <property type="protein sequence ID" value="KAK1340345.1"/>
    <property type="molecule type" value="Genomic_DNA"/>
</dbReference>
<feature type="compositionally biased region" description="Low complexity" evidence="1">
    <location>
        <begin position="235"/>
        <end position="251"/>
    </location>
</feature>
<feature type="region of interest" description="Disordered" evidence="1">
    <location>
        <begin position="426"/>
        <end position="545"/>
    </location>
</feature>
<feature type="region of interest" description="Disordered" evidence="1">
    <location>
        <begin position="47"/>
        <end position="193"/>
    </location>
</feature>
<feature type="region of interest" description="Disordered" evidence="1">
    <location>
        <begin position="301"/>
        <end position="334"/>
    </location>
</feature>
<name>A0AA40HZR1_CNENI</name>
<keyword evidence="3" id="KW-1185">Reference proteome</keyword>
<feature type="compositionally biased region" description="Basic residues" evidence="1">
    <location>
        <begin position="430"/>
        <end position="452"/>
    </location>
</feature>
<feature type="compositionally biased region" description="Polar residues" evidence="1">
    <location>
        <begin position="562"/>
        <end position="574"/>
    </location>
</feature>
<feature type="region of interest" description="Disordered" evidence="1">
    <location>
        <begin position="211"/>
        <end position="287"/>
    </location>
</feature>
<feature type="compositionally biased region" description="Basic residues" evidence="1">
    <location>
        <begin position="152"/>
        <end position="166"/>
    </location>
</feature>
<evidence type="ECO:0000313" key="2">
    <source>
        <dbReference type="EMBL" id="KAK1340345.1"/>
    </source>
</evidence>
<dbReference type="AlphaFoldDB" id="A0AA40HZR1"/>
<gene>
    <name evidence="2" type="ORF">QTO34_018913</name>
</gene>
<feature type="compositionally biased region" description="Low complexity" evidence="1">
    <location>
        <begin position="77"/>
        <end position="96"/>
    </location>
</feature>
<reference evidence="2" key="1">
    <citation type="submission" date="2023-06" db="EMBL/GenBank/DDBJ databases">
        <title>Reference genome for the Northern bat (Eptesicus nilssonii), a most northern bat species.</title>
        <authorList>
            <person name="Laine V.N."/>
            <person name="Pulliainen A.T."/>
            <person name="Lilley T.M."/>
        </authorList>
    </citation>
    <scope>NUCLEOTIDE SEQUENCE</scope>
    <source>
        <strain evidence="2">BLF_Eptnil</strain>
        <tissue evidence="2">Kidney</tissue>
    </source>
</reference>
<evidence type="ECO:0000256" key="1">
    <source>
        <dbReference type="SAM" id="MobiDB-lite"/>
    </source>
</evidence>
<sequence length="604" mass="64285">MVVNVRHSDLLFGTPLSKCWISETVPHTQTKGTSGTGRAGVYEIRATRSKHRKAMQPVPPPCLRRASRARPPAVLTPRPDAGRPGRTPAGAREGPAPGRGGRQTRPRRAQLIGQGAGPPPPQPRPDPTRRECSRGPAPAGASPAAAPSPGGWRRRSGARGRGRGQKRRPEDSADRAVTGPLERRAPAGPSALRQGLSAGLTSRIYLRVAAAASPSHGLCRPPLWGSSRLRRRGLPSEAGARPRAARTHTPTPRAPPPPAFRSASRTPRCPHWARAPRSPGFQESGVGKVCAPRHAPLLSLRAGEVGPGSEEATPRLGLGRSGRARPGPRAGPQLQVWARGTRARRGHPSPFRPPADLPGCGQACESRRGRTPGASSWARAWGACGKRSALAGPRGGAARAGRPGVGPAGREAAPFVRVSEPCSRAVPLPRRPRRRAGCDHRGRRRPLPRRRGGISLKEASASLFVGRGRRESGAPSPARGGRDSGARAWPLSPAHVLLDGRTRGRAARGGGRSRWGRGWQRTRRRSRPTGSPVVGPADRRPPSACSRRAFARPARGCQLLRDQNPSVTQWTQMSERPPETSMPSSPIMHLLFVHQAVVPPPIAV</sequence>
<evidence type="ECO:0000313" key="3">
    <source>
        <dbReference type="Proteomes" id="UP001177744"/>
    </source>
</evidence>